<keyword evidence="4" id="KW-1185">Reference proteome</keyword>
<sequence length="243" mass="27210">MEDSDQLDKVCRQLDQLVLDLFNTLDSLYSEQANLDLQMKDGYLQMSKARYTMGNKAVSSLQYDTRNMQAVVKVDAVAPSVDGGGNDYVFSLVKCGEKGEGIAPSGGEGDATSKGLRHRNVKSENVKDSGSSDQHDRSKKEEDETCELENKESTENEKCANDNKKKSEDKVSSKKENNSAVRCYDPLKWFGVLVPQSLRQSQTDFKKAIETACKIAELRTNLEKTRMKYGSLLQQKKELQAEQ</sequence>
<organism evidence="4 5">
    <name type="scientific">Lingula anatina</name>
    <name type="common">Brachiopod</name>
    <name type="synonym">Lingula unguis</name>
    <dbReference type="NCBI Taxonomy" id="7574"/>
    <lineage>
        <taxon>Eukaryota</taxon>
        <taxon>Metazoa</taxon>
        <taxon>Spiralia</taxon>
        <taxon>Lophotrochozoa</taxon>
        <taxon>Brachiopoda</taxon>
        <taxon>Linguliformea</taxon>
        <taxon>Lingulata</taxon>
        <taxon>Lingulida</taxon>
        <taxon>Linguloidea</taxon>
        <taxon>Lingulidae</taxon>
        <taxon>Lingula</taxon>
    </lineage>
</organism>
<keyword evidence="2" id="KW-0175">Coiled coil</keyword>
<gene>
    <name evidence="5" type="primary">LOC106155128</name>
</gene>
<dbReference type="Proteomes" id="UP000085678">
    <property type="component" value="Unplaced"/>
</dbReference>
<dbReference type="GO" id="GO:0070072">
    <property type="term" value="P:vacuolar proton-transporting V-type ATPase complex assembly"/>
    <property type="evidence" value="ECO:0007669"/>
    <property type="project" value="InterPro"/>
</dbReference>
<evidence type="ECO:0000256" key="1">
    <source>
        <dbReference type="ARBA" id="ARBA00093634"/>
    </source>
</evidence>
<feature type="compositionally biased region" description="Basic and acidic residues" evidence="3">
    <location>
        <begin position="133"/>
        <end position="177"/>
    </location>
</feature>
<proteinExistence type="predicted"/>
<feature type="region of interest" description="Disordered" evidence="3">
    <location>
        <begin position="101"/>
        <end position="177"/>
    </location>
</feature>
<dbReference type="GeneID" id="106155128"/>
<name>A0A1S3HJU1_LINAN</name>
<dbReference type="PANTHER" id="PTHR31996">
    <property type="entry name" value="COILED-COIL DOMAIN-CONTAINING PROTEIN 115"/>
    <property type="match status" value="1"/>
</dbReference>
<dbReference type="OrthoDB" id="408631at2759"/>
<evidence type="ECO:0000313" key="5">
    <source>
        <dbReference type="RefSeq" id="XP_013385259.1"/>
    </source>
</evidence>
<evidence type="ECO:0000256" key="3">
    <source>
        <dbReference type="SAM" id="MobiDB-lite"/>
    </source>
</evidence>
<dbReference type="GO" id="GO:0051082">
    <property type="term" value="F:unfolded protein binding"/>
    <property type="evidence" value="ECO:0007669"/>
    <property type="project" value="TreeGrafter"/>
</dbReference>
<reference evidence="5" key="1">
    <citation type="submission" date="2025-08" db="UniProtKB">
        <authorList>
            <consortium name="RefSeq"/>
        </authorList>
    </citation>
    <scope>IDENTIFICATION</scope>
    <source>
        <tissue evidence="5">Gonads</tissue>
    </source>
</reference>
<dbReference type="PANTHER" id="PTHR31996:SF2">
    <property type="entry name" value="COILED-COIL DOMAIN-CONTAINING PROTEIN 115"/>
    <property type="match status" value="1"/>
</dbReference>
<dbReference type="InParanoid" id="A0A1S3HJU1"/>
<dbReference type="InterPro" id="IPR040357">
    <property type="entry name" value="Vma22/CCDC115"/>
</dbReference>
<dbReference type="RefSeq" id="XP_013385259.1">
    <property type="nucleotide sequence ID" value="XM_013529805.1"/>
</dbReference>
<dbReference type="Pfam" id="PF21730">
    <property type="entry name" value="Vma22_CCDC115"/>
    <property type="match status" value="1"/>
</dbReference>
<dbReference type="OMA" id="YFMDQLE"/>
<protein>
    <recommendedName>
        <fullName evidence="1">Vacuolar ATPase assembly protein VMA22</fullName>
    </recommendedName>
</protein>
<feature type="coiled-coil region" evidence="2">
    <location>
        <begin position="215"/>
        <end position="242"/>
    </location>
</feature>
<dbReference type="KEGG" id="lak:106155128"/>
<accession>A0A1S3HJU1</accession>
<dbReference type="AlphaFoldDB" id="A0A1S3HJU1"/>
<dbReference type="STRING" id="7574.A0A1S3HJU1"/>
<evidence type="ECO:0000313" key="4">
    <source>
        <dbReference type="Proteomes" id="UP000085678"/>
    </source>
</evidence>
<evidence type="ECO:0000256" key="2">
    <source>
        <dbReference type="SAM" id="Coils"/>
    </source>
</evidence>